<organism evidence="2 3">
    <name type="scientific">Araneus ventricosus</name>
    <name type="common">Orbweaver spider</name>
    <name type="synonym">Epeira ventricosa</name>
    <dbReference type="NCBI Taxonomy" id="182803"/>
    <lineage>
        <taxon>Eukaryota</taxon>
        <taxon>Metazoa</taxon>
        <taxon>Ecdysozoa</taxon>
        <taxon>Arthropoda</taxon>
        <taxon>Chelicerata</taxon>
        <taxon>Arachnida</taxon>
        <taxon>Araneae</taxon>
        <taxon>Araneomorphae</taxon>
        <taxon>Entelegynae</taxon>
        <taxon>Araneoidea</taxon>
        <taxon>Araneidae</taxon>
        <taxon>Araneus</taxon>
    </lineage>
</organism>
<reference evidence="2 3" key="1">
    <citation type="journal article" date="2019" name="Sci. Rep.">
        <title>Orb-weaving spider Araneus ventricosus genome elucidates the spidroin gene catalogue.</title>
        <authorList>
            <person name="Kono N."/>
            <person name="Nakamura H."/>
            <person name="Ohtoshi R."/>
            <person name="Moran D.A.P."/>
            <person name="Shinohara A."/>
            <person name="Yoshida Y."/>
            <person name="Fujiwara M."/>
            <person name="Mori M."/>
            <person name="Tomita M."/>
            <person name="Arakawa K."/>
        </authorList>
    </citation>
    <scope>NUCLEOTIDE SEQUENCE [LARGE SCALE GENOMIC DNA]</scope>
</reference>
<feature type="compositionally biased region" description="Acidic residues" evidence="1">
    <location>
        <begin position="12"/>
        <end position="32"/>
    </location>
</feature>
<proteinExistence type="predicted"/>
<dbReference type="AlphaFoldDB" id="A0A4Y2A775"/>
<name>A0A4Y2A775_ARAVE</name>
<accession>A0A4Y2A775</accession>
<feature type="region of interest" description="Disordered" evidence="1">
    <location>
        <begin position="12"/>
        <end position="48"/>
    </location>
</feature>
<sequence length="48" mass="5635">MFTAEQVLEEIDEIMQQDEIPIDESQDETDAEIEQKETNPISSMLYEE</sequence>
<dbReference type="EMBL" id="BGPR01155304">
    <property type="protein sequence ID" value="GBL74774.1"/>
    <property type="molecule type" value="Genomic_DNA"/>
</dbReference>
<dbReference type="Proteomes" id="UP000499080">
    <property type="component" value="Unassembled WGS sequence"/>
</dbReference>
<evidence type="ECO:0000313" key="2">
    <source>
        <dbReference type="EMBL" id="GBL74774.1"/>
    </source>
</evidence>
<protein>
    <submittedName>
        <fullName evidence="2">Uncharacterized protein</fullName>
    </submittedName>
</protein>
<keyword evidence="3" id="KW-1185">Reference proteome</keyword>
<evidence type="ECO:0000256" key="1">
    <source>
        <dbReference type="SAM" id="MobiDB-lite"/>
    </source>
</evidence>
<comment type="caution">
    <text evidence="2">The sequence shown here is derived from an EMBL/GenBank/DDBJ whole genome shotgun (WGS) entry which is preliminary data.</text>
</comment>
<evidence type="ECO:0000313" key="3">
    <source>
        <dbReference type="Proteomes" id="UP000499080"/>
    </source>
</evidence>
<feature type="non-terminal residue" evidence="2">
    <location>
        <position position="48"/>
    </location>
</feature>
<gene>
    <name evidence="2" type="ORF">AVEN_79260_1</name>
</gene>